<proteinExistence type="predicted"/>
<dbReference type="InterPro" id="IPR015947">
    <property type="entry name" value="PUA-like_sf"/>
</dbReference>
<dbReference type="Proteomes" id="UP001138540">
    <property type="component" value="Unassembled WGS sequence"/>
</dbReference>
<evidence type="ECO:0000313" key="3">
    <source>
        <dbReference type="Proteomes" id="UP001138540"/>
    </source>
</evidence>
<evidence type="ECO:0000259" key="1">
    <source>
        <dbReference type="PROSITE" id="PS51787"/>
    </source>
</evidence>
<evidence type="ECO:0000313" key="2">
    <source>
        <dbReference type="EMBL" id="MBB5987048.1"/>
    </source>
</evidence>
<gene>
    <name evidence="2" type="ORF">HNP60_003022</name>
</gene>
<dbReference type="InterPro" id="IPR003111">
    <property type="entry name" value="Lon_prtase_N"/>
</dbReference>
<dbReference type="EMBL" id="JACHKA010000001">
    <property type="protein sequence ID" value="MBB5987048.1"/>
    <property type="molecule type" value="Genomic_DNA"/>
</dbReference>
<dbReference type="SUPFAM" id="SSF88697">
    <property type="entry name" value="PUA domain-like"/>
    <property type="match status" value="1"/>
</dbReference>
<protein>
    <recommendedName>
        <fullName evidence="1">Lon N-terminal domain-containing protein</fullName>
    </recommendedName>
</protein>
<dbReference type="PROSITE" id="PS51787">
    <property type="entry name" value="LON_N"/>
    <property type="match status" value="1"/>
</dbReference>
<name>A0ABR6NIE3_9SPHN</name>
<comment type="caution">
    <text evidence="2">The sequence shown here is derived from an EMBL/GenBank/DDBJ whole genome shotgun (WGS) entry which is preliminary data.</text>
</comment>
<dbReference type="Gene3D" id="2.30.130.40">
    <property type="entry name" value="LON domain-like"/>
    <property type="match status" value="1"/>
</dbReference>
<accession>A0ABR6NIE3</accession>
<organism evidence="2 3">
    <name type="scientific">Sphingobium lignivorans</name>
    <dbReference type="NCBI Taxonomy" id="2735886"/>
    <lineage>
        <taxon>Bacteria</taxon>
        <taxon>Pseudomonadati</taxon>
        <taxon>Pseudomonadota</taxon>
        <taxon>Alphaproteobacteria</taxon>
        <taxon>Sphingomonadales</taxon>
        <taxon>Sphingomonadaceae</taxon>
        <taxon>Sphingobium</taxon>
    </lineage>
</organism>
<dbReference type="SMART" id="SM00464">
    <property type="entry name" value="LON"/>
    <property type="match status" value="1"/>
</dbReference>
<feature type="domain" description="Lon N-terminal" evidence="1">
    <location>
        <begin position="5"/>
        <end position="193"/>
    </location>
</feature>
<sequence length="205" mass="22908">MGRRLAIFPLGGAILFPRMHLPLHIFEPRYRAMVMEAMARDRRIGMIQPSGPGEPAPLYSVGCIGRIAEVEALEDGRFNIILTGETRFRVARELDVTTLFRQVEAELLDEEEAEPQFLAPSERAALEEEARTFADALGYAVEWDAVATLDDETLVNAIAQIAPFDTASKQGLLEAEGLSQRSEMTIQLMQFFRRGEDGQGSMRLH</sequence>
<dbReference type="PANTHER" id="PTHR46732">
    <property type="entry name" value="ATP-DEPENDENT PROTEASE LA (LON) DOMAIN PROTEIN"/>
    <property type="match status" value="1"/>
</dbReference>
<dbReference type="PANTHER" id="PTHR46732:SF8">
    <property type="entry name" value="ATP-DEPENDENT PROTEASE LA (LON) DOMAIN PROTEIN"/>
    <property type="match status" value="1"/>
</dbReference>
<dbReference type="InterPro" id="IPR046336">
    <property type="entry name" value="Lon_prtase_N_sf"/>
</dbReference>
<keyword evidence="3" id="KW-1185">Reference proteome</keyword>
<dbReference type="Pfam" id="PF02190">
    <property type="entry name" value="LON_substr_bdg"/>
    <property type="match status" value="1"/>
</dbReference>
<reference evidence="2 3" key="1">
    <citation type="submission" date="2020-08" db="EMBL/GenBank/DDBJ databases">
        <title>Exploring microbial biodiversity for novel pathways involved in the catabolism of aromatic compounds derived from lignin.</title>
        <authorList>
            <person name="Elkins J."/>
        </authorList>
    </citation>
    <scope>NUCLEOTIDE SEQUENCE [LARGE SCALE GENOMIC DNA]</scope>
    <source>
        <strain evidence="2 3">B1D3A</strain>
    </source>
</reference>